<accession>A0ACC5RE96</accession>
<dbReference type="EMBL" id="JAENHL010000008">
    <property type="protein sequence ID" value="MBK1870790.1"/>
    <property type="molecule type" value="Genomic_DNA"/>
</dbReference>
<organism evidence="1 2">
    <name type="scientific">Taklimakanibacter albus</name>
    <dbReference type="NCBI Taxonomy" id="2800327"/>
    <lineage>
        <taxon>Bacteria</taxon>
        <taxon>Pseudomonadati</taxon>
        <taxon>Pseudomonadota</taxon>
        <taxon>Alphaproteobacteria</taxon>
        <taxon>Hyphomicrobiales</taxon>
        <taxon>Aestuariivirgaceae</taxon>
        <taxon>Taklimakanibacter</taxon>
    </lineage>
</organism>
<reference evidence="1" key="1">
    <citation type="submission" date="2021-01" db="EMBL/GenBank/DDBJ databases">
        <authorList>
            <person name="Sun Q."/>
        </authorList>
    </citation>
    <scope>NUCLEOTIDE SEQUENCE</scope>
    <source>
        <strain evidence="1">YIM B02566</strain>
    </source>
</reference>
<protein>
    <submittedName>
        <fullName evidence="1">NAD(P)H-dependent oxidoreductase</fullName>
    </submittedName>
</protein>
<sequence>MKILAISGALRKDSHNTQLLRAVRELAPKGMEIEIVTLHGIPLYDGDEEDKHGVPESVKALQARVRAADGIIISTPEYNFSIAGVLKNGLDWLSRSGNPFKWKRVGVMGASGGPVGTARAQYHLRQNLVGLEAITMPKPEIFVGNADTKFSGGKLTDEETKKVIQTWLAAFQEFVTKA</sequence>
<name>A0ACC5RE96_9HYPH</name>
<proteinExistence type="predicted"/>
<evidence type="ECO:0000313" key="2">
    <source>
        <dbReference type="Proteomes" id="UP000616151"/>
    </source>
</evidence>
<evidence type="ECO:0000313" key="1">
    <source>
        <dbReference type="EMBL" id="MBK1870790.1"/>
    </source>
</evidence>
<comment type="caution">
    <text evidence="1">The sequence shown here is derived from an EMBL/GenBank/DDBJ whole genome shotgun (WGS) entry which is preliminary data.</text>
</comment>
<dbReference type="Proteomes" id="UP000616151">
    <property type="component" value="Unassembled WGS sequence"/>
</dbReference>
<gene>
    <name evidence="1" type="ORF">JHL16_30775</name>
</gene>
<keyword evidence="2" id="KW-1185">Reference proteome</keyword>